<dbReference type="InterPro" id="IPR011055">
    <property type="entry name" value="Dup_hybrid_motif"/>
</dbReference>
<dbReference type="Gene3D" id="2.70.70.10">
    <property type="entry name" value="Glucose Permease (Domain IIA)"/>
    <property type="match status" value="1"/>
</dbReference>
<feature type="coiled-coil region" evidence="1">
    <location>
        <begin position="21"/>
        <end position="125"/>
    </location>
</feature>
<keyword evidence="1" id="KW-0175">Coiled coil</keyword>
<dbReference type="SUPFAM" id="SSF51261">
    <property type="entry name" value="Duplicated hybrid motif"/>
    <property type="match status" value="1"/>
</dbReference>
<feature type="domain" description="M23ase beta-sheet core" evidence="3">
    <location>
        <begin position="1157"/>
        <end position="1253"/>
    </location>
</feature>
<dbReference type="CDD" id="cd12797">
    <property type="entry name" value="M23_peptidase"/>
    <property type="match status" value="1"/>
</dbReference>
<dbReference type="EMBL" id="LKEU01000043">
    <property type="protein sequence ID" value="OFV69254.1"/>
    <property type="molecule type" value="Genomic_DNA"/>
</dbReference>
<gene>
    <name evidence="5" type="primary">mepM_6</name>
    <name evidence="5" type="ORF">ACWI_32980</name>
</gene>
<dbReference type="Proteomes" id="UP000176244">
    <property type="component" value="Unassembled WGS sequence"/>
</dbReference>
<dbReference type="PANTHER" id="PTHR21666">
    <property type="entry name" value="PEPTIDASE-RELATED"/>
    <property type="match status" value="1"/>
</dbReference>
<keyword evidence="2" id="KW-0812">Transmembrane</keyword>
<sequence length="1333" mass="142834">MGYDAGLKVGIDGEADFKNGLKSLNSEIKTVGSELRAVTKEFQDNADSMEALTTKNKVLAKEVDLHKSKVELLSREYKNQTDELKKLEQKLEETKKAHSDDSEEVKKAQKEYENQALKVRKLESDLGTATSMLNRYTKEMNINSQSVKDQTSDTGKLEKELTDLKTEMGLLESDQKKLTSTFKLQRAELGLNVTEAEKMELAQKQLKQQIELTDIVVANLDTQLDKAKKAYGENSKEVKDLETKINEAKTQIVDFKNKLDDVKEGSDNAGAGLEELNKNVQSITLFEMADALQGVTDKIIELGKMAMDTAMYFGDSQTNIKANLGLTADEAAALNDVVKNVFENGVVGSVEEATNAVILAKQSFGDLNNADLQNLTNQIVTIADRTGTDVKDNIIGVDKLMTAFGITGEQSLDLIAAGFQNGLNKNGDFLDTLNEYPYYFSQAGFSASDMMQIISNGMENGAMNTDKAADAVKEFQIRLGDGSIEKVISSFSTDTQDMFQKWKNGEATVADVAKSIGADLQKMTPSEQQAALSALSSQFEDLGVNGAAALFNVGDAFKDTTGKAKEMAEQSPGEKWEASIRKLQDALLPIGNALKDAFSPIIDGLATVAEQVGKLPAPVQAAISGIVIAVGGIISAIPIVAMFAASFNTLAPLFAGITGSAGGLGGALAALTGPIGIAIAAVAAIGAVIAGAWQNSETFRTSVGTAFESIKTTISDAFARISEAMAPAVEAFQGFAVNIQPILQQIGDFLGIYVVPLVQQFIETFINGFTAIIVAIAPFIEAIGNLLSIIGNFVGLVFALLTGDWSGAWQFAQNIAQSAIDFLVNVFQGLVNWVTLIFQSIFDFIKGIWEGIVQKTNENWTNIVNFLQTTCQVIYDNTIGKITETATAIATKWQETKTDTQIKWDAIKSDLATKWEEIKTNISTKVQEVFNDVSQKWQDTQNDSNEKWGGIVSDLTAKAGEIFTNVTGKIKEIVDDLPLKWEDIKTTAGTKWTEIYNNIKNAITSLPGELNAIAVNMLTEMKNGIDSTSSAVWGAMETLAGELLKKFKSALGIASPSKELFAIGQYMIQGLINGLNGDSLMTFVNNMVEEIKAAFAAGNFNLQAAIDFVGSGALEFFKSIGVGGASFGNLVAPVSGDITSGFGPRDASDTNGVGSTDHMGIDIGAAYGATVGAAGAGTVEFAGGDPGSGYGYYVMIDHGNGLETLYGHLSQILVNVGDLVSQMQAIGLVGSTGNSTGPHLHFGVMQNGEWVDPSSIFGFDVGSRYIPQDMVAMVHEGEMIVPKSENPYANSEGQIMPGTTINQTVNNYSPTELSPSQTAKLNKRALQELALSL</sequence>
<keyword evidence="2" id="KW-1133">Transmembrane helix</keyword>
<proteinExistence type="predicted"/>
<dbReference type="SUPFAM" id="SSF57997">
    <property type="entry name" value="Tropomyosin"/>
    <property type="match status" value="1"/>
</dbReference>
<feature type="transmembrane region" description="Helical" evidence="2">
    <location>
        <begin position="782"/>
        <end position="801"/>
    </location>
</feature>
<name>A0A1F2PE33_9FIRM</name>
<dbReference type="Pfam" id="PF01551">
    <property type="entry name" value="Peptidase_M23"/>
    <property type="match status" value="1"/>
</dbReference>
<organism evidence="5 6">
    <name type="scientific">Acetobacterium wieringae</name>
    <dbReference type="NCBI Taxonomy" id="52694"/>
    <lineage>
        <taxon>Bacteria</taxon>
        <taxon>Bacillati</taxon>
        <taxon>Bacillota</taxon>
        <taxon>Clostridia</taxon>
        <taxon>Eubacteriales</taxon>
        <taxon>Eubacteriaceae</taxon>
        <taxon>Acetobacterium</taxon>
    </lineage>
</organism>
<dbReference type="Gene3D" id="1.20.120.20">
    <property type="entry name" value="Apolipoprotein"/>
    <property type="match status" value="1"/>
</dbReference>
<evidence type="ECO:0000256" key="1">
    <source>
        <dbReference type="SAM" id="Coils"/>
    </source>
</evidence>
<dbReference type="Pfam" id="PF10145">
    <property type="entry name" value="PhageMin_Tail"/>
    <property type="match status" value="1"/>
</dbReference>
<keyword evidence="2" id="KW-0472">Membrane</keyword>
<dbReference type="InterPro" id="IPR050570">
    <property type="entry name" value="Cell_wall_metabolism_enzyme"/>
</dbReference>
<evidence type="ECO:0000313" key="6">
    <source>
        <dbReference type="Proteomes" id="UP000176244"/>
    </source>
</evidence>
<feature type="transmembrane region" description="Helical" evidence="2">
    <location>
        <begin position="750"/>
        <end position="776"/>
    </location>
</feature>
<feature type="transmembrane region" description="Helical" evidence="2">
    <location>
        <begin position="621"/>
        <end position="643"/>
    </location>
</feature>
<feature type="domain" description="Phage tail tape measure protein" evidence="4">
    <location>
        <begin position="349"/>
        <end position="535"/>
    </location>
</feature>
<evidence type="ECO:0000313" key="5">
    <source>
        <dbReference type="EMBL" id="OFV69254.1"/>
    </source>
</evidence>
<comment type="caution">
    <text evidence="5">The sequence shown here is derived from an EMBL/GenBank/DDBJ whole genome shotgun (WGS) entry which is preliminary data.</text>
</comment>
<evidence type="ECO:0000259" key="3">
    <source>
        <dbReference type="Pfam" id="PF01551"/>
    </source>
</evidence>
<dbReference type="EC" id="3.4.24.-" evidence="5"/>
<feature type="transmembrane region" description="Helical" evidence="2">
    <location>
        <begin position="675"/>
        <end position="693"/>
    </location>
</feature>
<dbReference type="OrthoDB" id="1775949at2"/>
<feature type="coiled-coil region" evidence="1">
    <location>
        <begin position="184"/>
        <end position="265"/>
    </location>
</feature>
<dbReference type="InterPro" id="IPR010090">
    <property type="entry name" value="Phage_tape_meas"/>
</dbReference>
<keyword evidence="5" id="KW-0378">Hydrolase</keyword>
<dbReference type="RefSeq" id="WP_070372551.1">
    <property type="nucleotide sequence ID" value="NZ_LKEU01000043.1"/>
</dbReference>
<protein>
    <submittedName>
        <fullName evidence="5">Murein DD-endopeptidase MepM</fullName>
        <ecNumber evidence="5">3.4.24.-</ecNumber>
    </submittedName>
</protein>
<evidence type="ECO:0000256" key="2">
    <source>
        <dbReference type="SAM" id="Phobius"/>
    </source>
</evidence>
<dbReference type="STRING" id="52694.ACWI_32980"/>
<evidence type="ECO:0000259" key="4">
    <source>
        <dbReference type="Pfam" id="PF10145"/>
    </source>
</evidence>
<feature type="transmembrane region" description="Helical" evidence="2">
    <location>
        <begin position="650"/>
        <end position="669"/>
    </location>
</feature>
<reference evidence="5 6" key="1">
    <citation type="submission" date="2015-09" db="EMBL/GenBank/DDBJ databases">
        <title>Genome sequence of Acetobacterium wieringae DSM 1911.</title>
        <authorList>
            <person name="Poehlein A."/>
            <person name="Bengelsdorf F.R."/>
            <person name="Schiel-Bengelsdorf B."/>
            <person name="Duerre P."/>
            <person name="Daniel R."/>
        </authorList>
    </citation>
    <scope>NUCLEOTIDE SEQUENCE [LARGE SCALE GENOMIC DNA]</scope>
    <source>
        <strain evidence="5 6">DSM 1911</strain>
    </source>
</reference>
<dbReference type="InterPro" id="IPR016047">
    <property type="entry name" value="M23ase_b-sheet_dom"/>
</dbReference>
<accession>A0A1F2PE33</accession>
<dbReference type="SUPFAM" id="SSF58113">
    <property type="entry name" value="Apolipoprotein A-I"/>
    <property type="match status" value="1"/>
</dbReference>
<dbReference type="GO" id="GO:0004222">
    <property type="term" value="F:metalloendopeptidase activity"/>
    <property type="evidence" value="ECO:0007669"/>
    <property type="project" value="TreeGrafter"/>
</dbReference>
<dbReference type="PANTHER" id="PTHR21666:SF270">
    <property type="entry name" value="MUREIN HYDROLASE ACTIVATOR ENVC"/>
    <property type="match status" value="1"/>
</dbReference>
<feature type="transmembrane region" description="Helical" evidence="2">
    <location>
        <begin position="822"/>
        <end position="842"/>
    </location>
</feature>